<evidence type="ECO:0000256" key="3">
    <source>
        <dbReference type="ARBA" id="ARBA00022840"/>
    </source>
</evidence>
<dbReference type="Gene3D" id="3.40.50.300">
    <property type="entry name" value="P-loop containing nucleotide triphosphate hydrolases"/>
    <property type="match status" value="1"/>
</dbReference>
<dbReference type="GO" id="GO:0005524">
    <property type="term" value="F:ATP binding"/>
    <property type="evidence" value="ECO:0007669"/>
    <property type="project" value="UniProtKB-KW"/>
</dbReference>
<keyword evidence="2" id="KW-0547">Nucleotide-binding</keyword>
<keyword evidence="1" id="KW-0813">Transport</keyword>
<evidence type="ECO:0000313" key="5">
    <source>
        <dbReference type="EMBL" id="MST71531.1"/>
    </source>
</evidence>
<dbReference type="SMART" id="SM00382">
    <property type="entry name" value="AAA"/>
    <property type="match status" value="1"/>
</dbReference>
<evidence type="ECO:0000256" key="1">
    <source>
        <dbReference type="ARBA" id="ARBA00022448"/>
    </source>
</evidence>
<evidence type="ECO:0000256" key="2">
    <source>
        <dbReference type="ARBA" id="ARBA00022741"/>
    </source>
</evidence>
<dbReference type="PROSITE" id="PS50893">
    <property type="entry name" value="ABC_TRANSPORTER_2"/>
    <property type="match status" value="1"/>
</dbReference>
<evidence type="ECO:0000313" key="6">
    <source>
        <dbReference type="Proteomes" id="UP000469325"/>
    </source>
</evidence>
<dbReference type="GO" id="GO:0016887">
    <property type="term" value="F:ATP hydrolysis activity"/>
    <property type="evidence" value="ECO:0007669"/>
    <property type="project" value="InterPro"/>
</dbReference>
<evidence type="ECO:0000259" key="4">
    <source>
        <dbReference type="PROSITE" id="PS50893"/>
    </source>
</evidence>
<keyword evidence="6" id="KW-1185">Reference proteome</keyword>
<comment type="caution">
    <text evidence="5">The sequence shown here is derived from an EMBL/GenBank/DDBJ whole genome shotgun (WGS) entry which is preliminary data.</text>
</comment>
<reference evidence="5 6" key="1">
    <citation type="submission" date="2019-08" db="EMBL/GenBank/DDBJ databases">
        <title>In-depth cultivation of the pig gut microbiome towards novel bacterial diversity and tailored functional studies.</title>
        <authorList>
            <person name="Wylensek D."/>
            <person name="Hitch T.C.A."/>
            <person name="Clavel T."/>
        </authorList>
    </citation>
    <scope>NUCLEOTIDE SEQUENCE [LARGE SCALE GENOMIC DNA]</scope>
    <source>
        <strain evidence="5 6">CA-Schmier-601-WT-1</strain>
    </source>
</reference>
<feature type="domain" description="ABC transporter" evidence="4">
    <location>
        <begin position="1"/>
        <end position="226"/>
    </location>
</feature>
<dbReference type="PANTHER" id="PTHR42939:SF1">
    <property type="entry name" value="ABC TRANSPORTER ATP-BINDING PROTEIN ALBC-RELATED"/>
    <property type="match status" value="1"/>
</dbReference>
<name>A0A6N7XPV7_9ACTN</name>
<dbReference type="PANTHER" id="PTHR42939">
    <property type="entry name" value="ABC TRANSPORTER ATP-BINDING PROTEIN ALBC-RELATED"/>
    <property type="match status" value="1"/>
</dbReference>
<dbReference type="SUPFAM" id="SSF52540">
    <property type="entry name" value="P-loop containing nucleoside triphosphate hydrolases"/>
    <property type="match status" value="1"/>
</dbReference>
<gene>
    <name evidence="5" type="ORF">FYJ68_00105</name>
</gene>
<dbReference type="CDD" id="cd03230">
    <property type="entry name" value="ABC_DR_subfamily_A"/>
    <property type="match status" value="1"/>
</dbReference>
<dbReference type="InterPro" id="IPR027417">
    <property type="entry name" value="P-loop_NTPase"/>
</dbReference>
<sequence length="296" mass="32799">MEVRKLRKEFDDVAALDCVNLTVPEGAVYGLVGPNGAGKSTLMGHLTGALRPTGGTVSVLGEPVWENPAVKARIGSVPSDPFFFSTESIRGMAQFYYDVFADFDLARFETVGKSFDLDRNRPLRKFSKGMRKQAAFWLTLSLTPDVLLLDEPMDGLDPLVRKRMWRLVLDDVAERNTTVLVSSHNLRELEGICDHMGILRQGTMLREYDLTRASDGLVKVQVVLPEGAELPRGLWIANQAASGRMQTLIVHGDVGHVREVLSTAHPVYMETVPLSLEELFLYELGGADDELKDLVL</sequence>
<protein>
    <submittedName>
        <fullName evidence="5">ABC transporter ATP-binding protein</fullName>
    </submittedName>
</protein>
<dbReference type="EMBL" id="VUNC01000001">
    <property type="protein sequence ID" value="MST71531.1"/>
    <property type="molecule type" value="Genomic_DNA"/>
</dbReference>
<dbReference type="Pfam" id="PF00005">
    <property type="entry name" value="ABC_tran"/>
    <property type="match status" value="1"/>
</dbReference>
<dbReference type="InterPro" id="IPR003439">
    <property type="entry name" value="ABC_transporter-like_ATP-bd"/>
</dbReference>
<keyword evidence="3 5" id="KW-0067">ATP-binding</keyword>
<dbReference type="InterPro" id="IPR051782">
    <property type="entry name" value="ABC_Transporter_VariousFunc"/>
</dbReference>
<organism evidence="5 6">
    <name type="scientific">Olsenella porci</name>
    <dbReference type="NCBI Taxonomy" id="2652279"/>
    <lineage>
        <taxon>Bacteria</taxon>
        <taxon>Bacillati</taxon>
        <taxon>Actinomycetota</taxon>
        <taxon>Coriobacteriia</taxon>
        <taxon>Coriobacteriales</taxon>
        <taxon>Atopobiaceae</taxon>
        <taxon>Olsenella</taxon>
    </lineage>
</organism>
<dbReference type="AlphaFoldDB" id="A0A6N7XPV7"/>
<dbReference type="InterPro" id="IPR003593">
    <property type="entry name" value="AAA+_ATPase"/>
</dbReference>
<proteinExistence type="predicted"/>
<accession>A0A6N7XPV7</accession>
<dbReference type="Proteomes" id="UP000469325">
    <property type="component" value="Unassembled WGS sequence"/>
</dbReference>